<dbReference type="AlphaFoldDB" id="A0A7W6FRM4"/>
<dbReference type="RefSeq" id="WP_188073585.1">
    <property type="nucleotide sequence ID" value="NZ_BSPS01000069.1"/>
</dbReference>
<sequence length="259" mass="29188">MSGWLRLWHDMPTDPKWRTIARKSGQRIGDVIAVFNFILVNASENAAERGALSAFDIEDVASALDLDDKDVQAIIDAMQGKVLDGDRLAGWDKRQPKREDSTASERKKAWKERQKNAAERSGTQGNAPDTDTDTDTDTEYLEAKASCASGEAREPENPEFQLEAEQQTVDRLKPEHFVEAWNDLAGRIAKPKIRALTPERRTRLKARIAGYSLDEFREVLGNIENSAFLRGDKGWSGCTFDWVTKKNNFQKILEGNYNA</sequence>
<feature type="region of interest" description="Disordered" evidence="1">
    <location>
        <begin position="88"/>
        <end position="136"/>
    </location>
</feature>
<reference evidence="2 3" key="1">
    <citation type="submission" date="2020-08" db="EMBL/GenBank/DDBJ databases">
        <title>Genomic Encyclopedia of Type Strains, Phase IV (KMG-IV): sequencing the most valuable type-strain genomes for metagenomic binning, comparative biology and taxonomic classification.</title>
        <authorList>
            <person name="Goeker M."/>
        </authorList>
    </citation>
    <scope>NUCLEOTIDE SEQUENCE [LARGE SCALE GENOMIC DNA]</scope>
    <source>
        <strain evidence="2 3">DSM 26189</strain>
    </source>
</reference>
<gene>
    <name evidence="2" type="ORF">GGR43_004045</name>
</gene>
<evidence type="ECO:0000313" key="3">
    <source>
        <dbReference type="Proteomes" id="UP000571950"/>
    </source>
</evidence>
<evidence type="ECO:0000256" key="1">
    <source>
        <dbReference type="SAM" id="MobiDB-lite"/>
    </source>
</evidence>
<protein>
    <submittedName>
        <fullName evidence="2">Uncharacterized protein</fullName>
    </submittedName>
</protein>
<evidence type="ECO:0000313" key="2">
    <source>
        <dbReference type="EMBL" id="MBB3928301.1"/>
    </source>
</evidence>
<dbReference type="EMBL" id="JACIDT010000022">
    <property type="protein sequence ID" value="MBB3928301.1"/>
    <property type="molecule type" value="Genomic_DNA"/>
</dbReference>
<comment type="caution">
    <text evidence="2">The sequence shown here is derived from an EMBL/GenBank/DDBJ whole genome shotgun (WGS) entry which is preliminary data.</text>
</comment>
<dbReference type="Proteomes" id="UP000571950">
    <property type="component" value="Unassembled WGS sequence"/>
</dbReference>
<organism evidence="2 3">
    <name type="scientific">Sphingobium jiangsuense</name>
    <dbReference type="NCBI Taxonomy" id="870476"/>
    <lineage>
        <taxon>Bacteria</taxon>
        <taxon>Pseudomonadati</taxon>
        <taxon>Pseudomonadota</taxon>
        <taxon>Alphaproteobacteria</taxon>
        <taxon>Sphingomonadales</taxon>
        <taxon>Sphingomonadaceae</taxon>
        <taxon>Sphingobium</taxon>
    </lineage>
</organism>
<feature type="compositionally biased region" description="Basic and acidic residues" evidence="1">
    <location>
        <begin position="88"/>
        <end position="118"/>
    </location>
</feature>
<keyword evidence="3" id="KW-1185">Reference proteome</keyword>
<name>A0A7W6FRM4_9SPHN</name>
<accession>A0A7W6FRM4</accession>
<proteinExistence type="predicted"/>